<dbReference type="GO" id="GO:0004984">
    <property type="term" value="F:olfactory receptor activity"/>
    <property type="evidence" value="ECO:0007669"/>
    <property type="project" value="InterPro"/>
</dbReference>
<keyword evidence="3 9" id="KW-0812">Transmembrane</keyword>
<keyword evidence="5 9" id="KW-1133">Transmembrane helix</keyword>
<proteinExistence type="predicted"/>
<evidence type="ECO:0000256" key="8">
    <source>
        <dbReference type="ARBA" id="ARBA00023224"/>
    </source>
</evidence>
<feature type="transmembrane region" description="Helical" evidence="9">
    <location>
        <begin position="86"/>
        <end position="108"/>
    </location>
</feature>
<dbReference type="Proteomes" id="UP000036403">
    <property type="component" value="Unassembled WGS sequence"/>
</dbReference>
<dbReference type="GO" id="GO:0007165">
    <property type="term" value="P:signal transduction"/>
    <property type="evidence" value="ECO:0007669"/>
    <property type="project" value="UniProtKB-KW"/>
</dbReference>
<evidence type="ECO:0000256" key="1">
    <source>
        <dbReference type="ARBA" id="ARBA00004141"/>
    </source>
</evidence>
<evidence type="ECO:0000256" key="6">
    <source>
        <dbReference type="ARBA" id="ARBA00023136"/>
    </source>
</evidence>
<evidence type="ECO:0000313" key="10">
    <source>
        <dbReference type="EMBL" id="KMQ89672.1"/>
    </source>
</evidence>
<dbReference type="AlphaFoldDB" id="A0A0J7KHC4"/>
<dbReference type="PaxDb" id="67767-A0A0J7KHC4"/>
<dbReference type="Pfam" id="PF02949">
    <property type="entry name" value="7tm_6"/>
    <property type="match status" value="1"/>
</dbReference>
<keyword evidence="4" id="KW-0552">Olfaction</keyword>
<dbReference type="GO" id="GO:0016020">
    <property type="term" value="C:membrane"/>
    <property type="evidence" value="ECO:0007669"/>
    <property type="project" value="UniProtKB-SubCell"/>
</dbReference>
<dbReference type="EMBL" id="LBMM01007509">
    <property type="protein sequence ID" value="KMQ89672.1"/>
    <property type="molecule type" value="Genomic_DNA"/>
</dbReference>
<dbReference type="OrthoDB" id="6614360at2759"/>
<evidence type="ECO:0000256" key="7">
    <source>
        <dbReference type="ARBA" id="ARBA00023170"/>
    </source>
</evidence>
<keyword evidence="11" id="KW-1185">Reference proteome</keyword>
<evidence type="ECO:0000256" key="5">
    <source>
        <dbReference type="ARBA" id="ARBA00022989"/>
    </source>
</evidence>
<keyword evidence="7 10" id="KW-0675">Receptor</keyword>
<keyword evidence="6 9" id="KW-0472">Membrane</keyword>
<keyword evidence="8" id="KW-0807">Transducer</keyword>
<evidence type="ECO:0000256" key="9">
    <source>
        <dbReference type="SAM" id="Phobius"/>
    </source>
</evidence>
<comment type="subcellular location">
    <subcellularLocation>
        <location evidence="1">Membrane</location>
        <topology evidence="1">Multi-pass membrane protein</topology>
    </subcellularLocation>
</comment>
<dbReference type="InterPro" id="IPR004117">
    <property type="entry name" value="7tm6_olfct_rcpt"/>
</dbReference>
<sequence>MKDLLEHIKETWETTQVGPENEILQNYGEQSKTLIIKYASILYIMGGFYTTMPVIVSRLYSLLPTNETYTARYLFRVEHVLDVEKYFNLLMLHAFVGIFFLISVWIAADGMFILCTQHVCALFEGIRYNMERLQGSDFMTVEPNIADDEAYHIIIGCIKSYKRVLKLVLVTSLNVEIHVA</sequence>
<protein>
    <submittedName>
        <fullName evidence="10">Odorant receptor 13a-like protein</fullName>
    </submittedName>
</protein>
<name>A0A0J7KHC4_LASNI</name>
<evidence type="ECO:0000256" key="4">
    <source>
        <dbReference type="ARBA" id="ARBA00022725"/>
    </source>
</evidence>
<reference evidence="10 11" key="1">
    <citation type="submission" date="2015-04" db="EMBL/GenBank/DDBJ databases">
        <title>Lasius niger genome sequencing.</title>
        <authorList>
            <person name="Konorov E.A."/>
            <person name="Nikitin M.A."/>
            <person name="Kirill M.V."/>
            <person name="Chang P."/>
        </authorList>
    </citation>
    <scope>NUCLEOTIDE SEQUENCE [LARGE SCALE GENOMIC DNA]</scope>
    <source>
        <tissue evidence="10">Whole</tissue>
    </source>
</reference>
<feature type="transmembrane region" description="Helical" evidence="9">
    <location>
        <begin position="41"/>
        <end position="60"/>
    </location>
</feature>
<accession>A0A0J7KHC4</accession>
<gene>
    <name evidence="10" type="ORF">RF55_10673</name>
</gene>
<keyword evidence="2" id="KW-0716">Sensory transduction</keyword>
<comment type="caution">
    <text evidence="10">The sequence shown here is derived from an EMBL/GenBank/DDBJ whole genome shotgun (WGS) entry which is preliminary data.</text>
</comment>
<evidence type="ECO:0000256" key="3">
    <source>
        <dbReference type="ARBA" id="ARBA00022692"/>
    </source>
</evidence>
<organism evidence="10 11">
    <name type="scientific">Lasius niger</name>
    <name type="common">Black garden ant</name>
    <dbReference type="NCBI Taxonomy" id="67767"/>
    <lineage>
        <taxon>Eukaryota</taxon>
        <taxon>Metazoa</taxon>
        <taxon>Ecdysozoa</taxon>
        <taxon>Arthropoda</taxon>
        <taxon>Hexapoda</taxon>
        <taxon>Insecta</taxon>
        <taxon>Pterygota</taxon>
        <taxon>Neoptera</taxon>
        <taxon>Endopterygota</taxon>
        <taxon>Hymenoptera</taxon>
        <taxon>Apocrita</taxon>
        <taxon>Aculeata</taxon>
        <taxon>Formicoidea</taxon>
        <taxon>Formicidae</taxon>
        <taxon>Formicinae</taxon>
        <taxon>Lasius</taxon>
        <taxon>Lasius</taxon>
    </lineage>
</organism>
<dbReference type="GO" id="GO:0005549">
    <property type="term" value="F:odorant binding"/>
    <property type="evidence" value="ECO:0007669"/>
    <property type="project" value="InterPro"/>
</dbReference>
<evidence type="ECO:0000256" key="2">
    <source>
        <dbReference type="ARBA" id="ARBA00022606"/>
    </source>
</evidence>
<evidence type="ECO:0000313" key="11">
    <source>
        <dbReference type="Proteomes" id="UP000036403"/>
    </source>
</evidence>